<gene>
    <name evidence="3" type="ORF">AKO1_011354</name>
</gene>
<dbReference type="Pfam" id="PF13540">
    <property type="entry name" value="RCC1_2"/>
    <property type="match status" value="3"/>
</dbReference>
<evidence type="ECO:0000256" key="2">
    <source>
        <dbReference type="PROSITE-ProRule" id="PRU00235"/>
    </source>
</evidence>
<keyword evidence="1" id="KW-0677">Repeat</keyword>
<feature type="repeat" description="RCC1" evidence="2">
    <location>
        <begin position="332"/>
        <end position="391"/>
    </location>
</feature>
<comment type="caution">
    <text evidence="3">The sequence shown here is derived from an EMBL/GenBank/DDBJ whole genome shotgun (WGS) entry which is preliminary data.</text>
</comment>
<dbReference type="Proteomes" id="UP001431209">
    <property type="component" value="Unassembled WGS sequence"/>
</dbReference>
<evidence type="ECO:0000313" key="4">
    <source>
        <dbReference type="Proteomes" id="UP001431209"/>
    </source>
</evidence>
<feature type="repeat" description="RCC1" evidence="2">
    <location>
        <begin position="174"/>
        <end position="231"/>
    </location>
</feature>
<dbReference type="PROSITE" id="PS00626">
    <property type="entry name" value="RCC1_2"/>
    <property type="match status" value="1"/>
</dbReference>
<feature type="repeat" description="RCC1" evidence="2">
    <location>
        <begin position="119"/>
        <end position="173"/>
    </location>
</feature>
<dbReference type="PROSITE" id="PS50012">
    <property type="entry name" value="RCC1_3"/>
    <property type="match status" value="4"/>
</dbReference>
<accession>A0AAW2YYX4</accession>
<sequence length="444" mass="49775">MQPAVYMWGNCKDGRIPQKLEQHTKERQNREPQNQYRTPCRIDPNLLKNYGITKISCSSDHTCFLTNTNCVFVCGNNSCGKLGIGDASNIYEPVQITDLEEVIDVECGSAYTFFLTKQGYVFSCGGNWSGQLGQGEISFGLNTPSIVSFEGEAHPIIHKIACGVYHTLLLSGNGILYACGWNKYSQLGFANDGDEDEHPVFKRVPLPFNTKQDRIIDMKCSADCSVLLCESGTVYAAGLYMFGNTHKLSTGFNRINIEDQRISYIHTGPDYMMFISTLGKVFLCASKDSDYVELLPSSSLVHTIYELKELSSKKIESLHGHYNQTIAVSKTGQLHVFGCNSKGQLGVDSVRDVLFPPLELKLNSDITCYIEKGLNLNIACGEEHTTLYFTERKQNPSIVLFMKELAQRQSSNKFSDLCVVTFVNNPTKSRDLEPPRKRQRLLYM</sequence>
<dbReference type="PRINTS" id="PR00633">
    <property type="entry name" value="RCCNDNSATION"/>
</dbReference>
<keyword evidence="3" id="KW-0675">Receptor</keyword>
<dbReference type="InterPro" id="IPR051625">
    <property type="entry name" value="Signaling_Regulatory_Domain"/>
</dbReference>
<dbReference type="InterPro" id="IPR000408">
    <property type="entry name" value="Reg_chr_condens"/>
</dbReference>
<dbReference type="InterPro" id="IPR009091">
    <property type="entry name" value="RCC1/BLIP-II"/>
</dbReference>
<dbReference type="Gene3D" id="2.130.10.30">
    <property type="entry name" value="Regulator of chromosome condensation 1/beta-lactamase-inhibitor protein II"/>
    <property type="match status" value="2"/>
</dbReference>
<dbReference type="AlphaFoldDB" id="A0AAW2YYX4"/>
<protein>
    <submittedName>
        <fullName evidence="3">Ultraviolet-B receptor UVR8</fullName>
    </submittedName>
</protein>
<name>A0AAW2YYX4_9EUKA</name>
<proteinExistence type="predicted"/>
<dbReference type="SUPFAM" id="SSF50985">
    <property type="entry name" value="RCC1/BLIP-II"/>
    <property type="match status" value="1"/>
</dbReference>
<dbReference type="PANTHER" id="PTHR22872">
    <property type="entry name" value="BTK-BINDING PROTEIN-RELATED"/>
    <property type="match status" value="1"/>
</dbReference>
<evidence type="ECO:0000313" key="3">
    <source>
        <dbReference type="EMBL" id="KAL0481859.1"/>
    </source>
</evidence>
<keyword evidence="4" id="KW-1185">Reference proteome</keyword>
<dbReference type="EMBL" id="JAOPGA020000797">
    <property type="protein sequence ID" value="KAL0481859.1"/>
    <property type="molecule type" value="Genomic_DNA"/>
</dbReference>
<reference evidence="3 4" key="1">
    <citation type="submission" date="2024-03" db="EMBL/GenBank/DDBJ databases">
        <title>The Acrasis kona genome and developmental transcriptomes reveal deep origins of eukaryotic multicellular pathways.</title>
        <authorList>
            <person name="Sheikh S."/>
            <person name="Fu C.-J."/>
            <person name="Brown M.W."/>
            <person name="Baldauf S.L."/>
        </authorList>
    </citation>
    <scope>NUCLEOTIDE SEQUENCE [LARGE SCALE GENOMIC DNA]</scope>
    <source>
        <strain evidence="3 4">ATCC MYA-3509</strain>
    </source>
</reference>
<organism evidence="3 4">
    <name type="scientific">Acrasis kona</name>
    <dbReference type="NCBI Taxonomy" id="1008807"/>
    <lineage>
        <taxon>Eukaryota</taxon>
        <taxon>Discoba</taxon>
        <taxon>Heterolobosea</taxon>
        <taxon>Tetramitia</taxon>
        <taxon>Eutetramitia</taxon>
        <taxon>Acrasidae</taxon>
        <taxon>Acrasis</taxon>
    </lineage>
</organism>
<feature type="repeat" description="RCC1" evidence="2">
    <location>
        <begin position="69"/>
        <end position="118"/>
    </location>
</feature>
<evidence type="ECO:0000256" key="1">
    <source>
        <dbReference type="ARBA" id="ARBA00022737"/>
    </source>
</evidence>